<accession>A0A7C5QQ67</accession>
<protein>
    <submittedName>
        <fullName evidence="1">DUF1800 domain-containing protein</fullName>
    </submittedName>
</protein>
<sequence length="585" mass="64056">MKLLSWHRSVAQTLIIFISGFLAFAPLSACGGGGGSTVTPPPPPPPPPPAQISKAFKTAESTSSFLAKATFGATKAQIDSLKGTAVSDWLLGQFNHSPTLYLDRVLALLRALPRDEMLFGDSLTNMYIDDAIASDDQLRLRMVLALSEIIVTSLNSDLDNYPDAMAYYVDILSRNAFGNYRDILKEITYSPAMGFYLTYLANEKGDPDSGRMPDENYARELLQLFTIGLNELNMDGTEKTDAQGKPIEIYDNTDITGLAKVFTGLSTQNSDFYDVLNDESSVHKPMVAYADFHSELEKTFLGKTIPAGTSADESIEQALDIIFNHPNVAPFISKQLIQRFVTSNPKPAYVQRVANVFESGTYKLPNGTTVGAGKRGDLKATIAAILLDDEALQTRAEQPDDFGKIREPFIRFVNWARAFKETDPDTADEYFLEDASFGLAQHPFRSRSVFNFFRPGYVAPGTETGAAGLVAPELQITNESSVINYINYMNAFIYNFSPTISEDPDNGVNADYSDVLALADDADKLVDYLNLVLAAGNLTATTKSRIKLLLAEVPISTGAPDEDKLSRVFLAVTMVMSAPGYIVQR</sequence>
<name>A0A7C5QQ67_9PROT</name>
<dbReference type="InterPro" id="IPR014917">
    <property type="entry name" value="DUF1800"/>
</dbReference>
<dbReference type="PANTHER" id="PTHR43737">
    <property type="entry name" value="BLL7424 PROTEIN"/>
    <property type="match status" value="1"/>
</dbReference>
<organism evidence="1">
    <name type="scientific">Hellea balneolensis</name>
    <dbReference type="NCBI Taxonomy" id="287478"/>
    <lineage>
        <taxon>Bacteria</taxon>
        <taxon>Pseudomonadati</taxon>
        <taxon>Pseudomonadota</taxon>
        <taxon>Alphaproteobacteria</taxon>
        <taxon>Maricaulales</taxon>
        <taxon>Robiginitomaculaceae</taxon>
        <taxon>Hellea</taxon>
    </lineage>
</organism>
<dbReference type="Proteomes" id="UP000885830">
    <property type="component" value="Unassembled WGS sequence"/>
</dbReference>
<gene>
    <name evidence="1" type="ORF">ENJ42_07885</name>
</gene>
<dbReference type="Pfam" id="PF08811">
    <property type="entry name" value="DUF1800"/>
    <property type="match status" value="1"/>
</dbReference>
<dbReference type="EMBL" id="DRMJ01000411">
    <property type="protein sequence ID" value="HHL43521.1"/>
    <property type="molecule type" value="Genomic_DNA"/>
</dbReference>
<comment type="caution">
    <text evidence="1">The sequence shown here is derived from an EMBL/GenBank/DDBJ whole genome shotgun (WGS) entry which is preliminary data.</text>
</comment>
<dbReference type="AlphaFoldDB" id="A0A7C5QQ67"/>
<proteinExistence type="predicted"/>
<reference evidence="1" key="1">
    <citation type="journal article" date="2020" name="mSystems">
        <title>Genome- and Community-Level Interaction Insights into Carbon Utilization and Element Cycling Functions of Hydrothermarchaeota in Hydrothermal Sediment.</title>
        <authorList>
            <person name="Zhou Z."/>
            <person name="Liu Y."/>
            <person name="Xu W."/>
            <person name="Pan J."/>
            <person name="Luo Z.H."/>
            <person name="Li M."/>
        </authorList>
    </citation>
    <scope>NUCLEOTIDE SEQUENCE [LARGE SCALE GENOMIC DNA]</scope>
    <source>
        <strain evidence="1">HyVt-485</strain>
    </source>
</reference>
<evidence type="ECO:0000313" key="1">
    <source>
        <dbReference type="EMBL" id="HHL43521.1"/>
    </source>
</evidence>
<dbReference type="PANTHER" id="PTHR43737:SF1">
    <property type="entry name" value="DUF1501 DOMAIN-CONTAINING PROTEIN"/>
    <property type="match status" value="1"/>
</dbReference>